<dbReference type="Proteomes" id="UP000327143">
    <property type="component" value="Chromosome"/>
</dbReference>
<sequence length="131" mass="14531">MNAPRWVTPRRLGAAAALYGVFVAGWYLGQPVTPECHVDQAALDRIAEEYETAPPPTPTPTPTAYPSRYDPMSPLPLDPTPDPAHKTPYHPPGGADARWSQAFTVTTYAVACTNDTSERPRMRAWFQGHWR</sequence>
<evidence type="ECO:0008006" key="5">
    <source>
        <dbReference type="Google" id="ProtNLM"/>
    </source>
</evidence>
<keyword evidence="2" id="KW-1133">Transmembrane helix</keyword>
<evidence type="ECO:0000313" key="4">
    <source>
        <dbReference type="Proteomes" id="UP000327143"/>
    </source>
</evidence>
<keyword evidence="4" id="KW-1185">Reference proteome</keyword>
<proteinExistence type="predicted"/>
<feature type="transmembrane region" description="Helical" evidence="2">
    <location>
        <begin position="12"/>
        <end position="29"/>
    </location>
</feature>
<name>A0ABX6A9N1_STRVD</name>
<dbReference type="EMBL" id="CP023700">
    <property type="protein sequence ID" value="QEU83837.1"/>
    <property type="molecule type" value="Genomic_DNA"/>
</dbReference>
<keyword evidence="2" id="KW-0812">Transmembrane</keyword>
<evidence type="ECO:0000256" key="2">
    <source>
        <dbReference type="SAM" id="Phobius"/>
    </source>
</evidence>
<feature type="region of interest" description="Disordered" evidence="1">
    <location>
        <begin position="47"/>
        <end position="96"/>
    </location>
</feature>
<evidence type="ECO:0000313" key="3">
    <source>
        <dbReference type="EMBL" id="QEU83837.1"/>
    </source>
</evidence>
<organism evidence="3 4">
    <name type="scientific">Streptomyces viridosporus T7A</name>
    <dbReference type="NCBI Taxonomy" id="665577"/>
    <lineage>
        <taxon>Bacteria</taxon>
        <taxon>Bacillati</taxon>
        <taxon>Actinomycetota</taxon>
        <taxon>Actinomycetes</taxon>
        <taxon>Kitasatosporales</taxon>
        <taxon>Streptomycetaceae</taxon>
        <taxon>Streptomyces</taxon>
    </lineage>
</organism>
<keyword evidence="2" id="KW-0472">Membrane</keyword>
<dbReference type="RefSeq" id="WP_016827906.1">
    <property type="nucleotide sequence ID" value="NZ_CP023700.1"/>
</dbReference>
<accession>A0ABX6A9N1</accession>
<gene>
    <name evidence="3" type="ORF">CP969_03365</name>
</gene>
<feature type="compositionally biased region" description="Pro residues" evidence="1">
    <location>
        <begin position="53"/>
        <end position="63"/>
    </location>
</feature>
<evidence type="ECO:0000256" key="1">
    <source>
        <dbReference type="SAM" id="MobiDB-lite"/>
    </source>
</evidence>
<reference evidence="3 4" key="1">
    <citation type="submission" date="2017-09" db="EMBL/GenBank/DDBJ databases">
        <authorList>
            <person name="Lee N."/>
            <person name="Cho B.-K."/>
        </authorList>
    </citation>
    <scope>NUCLEOTIDE SEQUENCE [LARGE SCALE GENOMIC DNA]</scope>
    <source>
        <strain evidence="3 4">ATCC 39115</strain>
    </source>
</reference>
<protein>
    <recommendedName>
        <fullName evidence="5">Secreted protein</fullName>
    </recommendedName>
</protein>
<feature type="compositionally biased region" description="Pro residues" evidence="1">
    <location>
        <begin position="73"/>
        <end position="82"/>
    </location>
</feature>